<evidence type="ECO:0000313" key="6">
    <source>
        <dbReference type="Proteomes" id="UP000324241"/>
    </source>
</evidence>
<gene>
    <name evidence="3" type="ORF">ATNIH1004_000600</name>
    <name evidence="4" type="ORF">EYZ11_000029</name>
</gene>
<feature type="compositionally biased region" description="Low complexity" evidence="1">
    <location>
        <begin position="51"/>
        <end position="66"/>
    </location>
</feature>
<reference evidence="4 5" key="1">
    <citation type="submission" date="2019-03" db="EMBL/GenBank/DDBJ databases">
        <title>The genome sequence of a newly discovered highly antifungal drug resistant Aspergillus species, Aspergillus tanneri NIH 1004.</title>
        <authorList>
            <person name="Mounaud S."/>
            <person name="Singh I."/>
            <person name="Joardar V."/>
            <person name="Pakala S."/>
            <person name="Pakala S."/>
            <person name="Venepally P."/>
            <person name="Hoover J."/>
            <person name="Nierman W."/>
            <person name="Chung J."/>
            <person name="Losada L."/>
        </authorList>
    </citation>
    <scope>NUCLEOTIDE SEQUENCE [LARGE SCALE GENOMIC DNA]</scope>
    <source>
        <strain evidence="4 5">NIH1004</strain>
    </source>
</reference>
<name>A0A4S3JY27_9EURO</name>
<dbReference type="Proteomes" id="UP000308092">
    <property type="component" value="Unassembled WGS sequence"/>
</dbReference>
<feature type="region of interest" description="Disordered" evidence="1">
    <location>
        <begin position="51"/>
        <end position="147"/>
    </location>
</feature>
<comment type="caution">
    <text evidence="4">The sequence shown here is derived from an EMBL/GenBank/DDBJ whole genome shotgun (WGS) entry which is preliminary data.</text>
</comment>
<accession>A0A4S3JY27</accession>
<dbReference type="OrthoDB" id="5423884at2759"/>
<organism evidence="4 5">
    <name type="scientific">Aspergillus tanneri</name>
    <dbReference type="NCBI Taxonomy" id="1220188"/>
    <lineage>
        <taxon>Eukaryota</taxon>
        <taxon>Fungi</taxon>
        <taxon>Dikarya</taxon>
        <taxon>Ascomycota</taxon>
        <taxon>Pezizomycotina</taxon>
        <taxon>Eurotiomycetes</taxon>
        <taxon>Eurotiomycetidae</taxon>
        <taxon>Eurotiales</taxon>
        <taxon>Aspergillaceae</taxon>
        <taxon>Aspergillus</taxon>
        <taxon>Aspergillus subgen. Circumdati</taxon>
    </lineage>
</organism>
<dbReference type="EMBL" id="QUQM01000002">
    <property type="protein sequence ID" value="KAA8651704.1"/>
    <property type="molecule type" value="Genomic_DNA"/>
</dbReference>
<feature type="transmembrane region" description="Helical" evidence="2">
    <location>
        <begin position="23"/>
        <end position="45"/>
    </location>
</feature>
<keyword evidence="5" id="KW-1185">Reference proteome</keyword>
<reference evidence="3 6" key="2">
    <citation type="submission" date="2019-08" db="EMBL/GenBank/DDBJ databases">
        <title>The genome sequence of a newly discovered highly antifungal drug resistant Aspergillus species, Aspergillus tanneri NIH 1004.</title>
        <authorList>
            <person name="Mounaud S."/>
            <person name="Singh I."/>
            <person name="Joardar V."/>
            <person name="Pakala S."/>
            <person name="Pakala S."/>
            <person name="Venepally P."/>
            <person name="Chung J.K."/>
            <person name="Losada L."/>
            <person name="Nierman W.C."/>
        </authorList>
    </citation>
    <scope>NUCLEOTIDE SEQUENCE [LARGE SCALE GENOMIC DNA]</scope>
    <source>
        <strain evidence="3 6">NIH1004</strain>
    </source>
</reference>
<sequence length="147" mass="16459">MKYSAISIPASYGHLDSPTPGTVAGIILGSVLGFIFLLYLIYLALSSGRRFSSETETSTPSSTEISAAPRRRRREDIVEVEEGSGSYRGGRRNTDRILDESVLSRSDEGDTVEVLEEESDSMPPRRQSRRSGYRRDQYEDSEWSSRV</sequence>
<evidence type="ECO:0000256" key="2">
    <source>
        <dbReference type="SAM" id="Phobius"/>
    </source>
</evidence>
<evidence type="ECO:0000256" key="1">
    <source>
        <dbReference type="SAM" id="MobiDB-lite"/>
    </source>
</evidence>
<evidence type="ECO:0000313" key="4">
    <source>
        <dbReference type="EMBL" id="THD00465.1"/>
    </source>
</evidence>
<evidence type="ECO:0000313" key="5">
    <source>
        <dbReference type="Proteomes" id="UP000308092"/>
    </source>
</evidence>
<dbReference type="GeneID" id="54323302"/>
<feature type="compositionally biased region" description="Basic and acidic residues" evidence="1">
    <location>
        <begin position="133"/>
        <end position="147"/>
    </location>
</feature>
<feature type="compositionally biased region" description="Acidic residues" evidence="1">
    <location>
        <begin position="109"/>
        <end position="120"/>
    </location>
</feature>
<dbReference type="AlphaFoldDB" id="A0A4S3JY27"/>
<protein>
    <submittedName>
        <fullName evidence="4">Uncharacterized protein</fullName>
    </submittedName>
</protein>
<dbReference type="EMBL" id="SOSA01000001">
    <property type="protein sequence ID" value="THD00465.1"/>
    <property type="molecule type" value="Genomic_DNA"/>
</dbReference>
<dbReference type="VEuPathDB" id="FungiDB:EYZ11_000029"/>
<proteinExistence type="predicted"/>
<keyword evidence="2" id="KW-1133">Transmembrane helix</keyword>
<keyword evidence="2" id="KW-0472">Membrane</keyword>
<dbReference type="Proteomes" id="UP000324241">
    <property type="component" value="Unassembled WGS sequence"/>
</dbReference>
<evidence type="ECO:0000313" key="3">
    <source>
        <dbReference type="EMBL" id="KAA8651704.1"/>
    </source>
</evidence>
<dbReference type="RefSeq" id="XP_033431065.1">
    <property type="nucleotide sequence ID" value="XM_033565308.1"/>
</dbReference>
<keyword evidence="2" id="KW-0812">Transmembrane</keyword>